<sequence length="99" mass="10879">MSVKKEIERENRNMKIEDDNIFFKNLFVTECQVVDGTINAACSTGSRSLRSCKHVTSGRSVWLSSHAQGALSLQFAVVSVLPLCIILFGASRLTPCGCR</sequence>
<reference evidence="2 3" key="1">
    <citation type="journal article" date="2021" name="Sci. Rep.">
        <title>Chromosome anchoring in Senegalese sole (Solea senegalensis) reveals sex-associated markers and genome rearrangements in flatfish.</title>
        <authorList>
            <person name="Guerrero-Cozar I."/>
            <person name="Gomez-Garrido J."/>
            <person name="Berbel C."/>
            <person name="Martinez-Blanch J.F."/>
            <person name="Alioto T."/>
            <person name="Claros M.G."/>
            <person name="Gagnaire P.A."/>
            <person name="Manchado M."/>
        </authorList>
    </citation>
    <scope>NUCLEOTIDE SEQUENCE [LARGE SCALE GENOMIC DNA]</scope>
    <source>
        <strain evidence="2">Sse05_10M</strain>
    </source>
</reference>
<evidence type="ECO:0000256" key="1">
    <source>
        <dbReference type="SAM" id="Phobius"/>
    </source>
</evidence>
<evidence type="ECO:0000313" key="3">
    <source>
        <dbReference type="Proteomes" id="UP000693946"/>
    </source>
</evidence>
<gene>
    <name evidence="2" type="ORF">JOB18_037727</name>
</gene>
<comment type="caution">
    <text evidence="2">The sequence shown here is derived from an EMBL/GenBank/DDBJ whole genome shotgun (WGS) entry which is preliminary data.</text>
</comment>
<proteinExistence type="predicted"/>
<dbReference type="EMBL" id="JAGKHQ010000004">
    <property type="protein sequence ID" value="KAG7518580.1"/>
    <property type="molecule type" value="Genomic_DNA"/>
</dbReference>
<accession>A0AAV6SNM3</accession>
<keyword evidence="1" id="KW-0472">Membrane</keyword>
<protein>
    <submittedName>
        <fullName evidence="2">Uncharacterized protein</fullName>
    </submittedName>
</protein>
<name>A0AAV6SNM3_SOLSE</name>
<dbReference type="Proteomes" id="UP000693946">
    <property type="component" value="Linkage Group LG12"/>
</dbReference>
<evidence type="ECO:0000313" key="2">
    <source>
        <dbReference type="EMBL" id="KAG7518580.1"/>
    </source>
</evidence>
<feature type="transmembrane region" description="Helical" evidence="1">
    <location>
        <begin position="71"/>
        <end position="90"/>
    </location>
</feature>
<keyword evidence="1" id="KW-1133">Transmembrane helix</keyword>
<keyword evidence="1" id="KW-0812">Transmembrane</keyword>
<organism evidence="2 3">
    <name type="scientific">Solea senegalensis</name>
    <name type="common">Senegalese sole</name>
    <dbReference type="NCBI Taxonomy" id="28829"/>
    <lineage>
        <taxon>Eukaryota</taxon>
        <taxon>Metazoa</taxon>
        <taxon>Chordata</taxon>
        <taxon>Craniata</taxon>
        <taxon>Vertebrata</taxon>
        <taxon>Euteleostomi</taxon>
        <taxon>Actinopterygii</taxon>
        <taxon>Neopterygii</taxon>
        <taxon>Teleostei</taxon>
        <taxon>Neoteleostei</taxon>
        <taxon>Acanthomorphata</taxon>
        <taxon>Carangaria</taxon>
        <taxon>Pleuronectiformes</taxon>
        <taxon>Pleuronectoidei</taxon>
        <taxon>Soleidae</taxon>
        <taxon>Solea</taxon>
    </lineage>
</organism>
<keyword evidence="3" id="KW-1185">Reference proteome</keyword>
<dbReference type="AlphaFoldDB" id="A0AAV6SNM3"/>